<name>A0A9D1HDC6_9FIRM</name>
<evidence type="ECO:0000313" key="1">
    <source>
        <dbReference type="EMBL" id="HIU00151.1"/>
    </source>
</evidence>
<gene>
    <name evidence="1" type="ORF">IAD12_07845</name>
</gene>
<evidence type="ECO:0000313" key="2">
    <source>
        <dbReference type="Proteomes" id="UP000824159"/>
    </source>
</evidence>
<dbReference type="AlphaFoldDB" id="A0A9D1HDC6"/>
<dbReference type="Proteomes" id="UP000824159">
    <property type="component" value="Unassembled WGS sequence"/>
</dbReference>
<protein>
    <submittedName>
        <fullName evidence="1">Uncharacterized protein</fullName>
    </submittedName>
</protein>
<reference evidence="1" key="2">
    <citation type="journal article" date="2021" name="PeerJ">
        <title>Extensive microbial diversity within the chicken gut microbiome revealed by metagenomics and culture.</title>
        <authorList>
            <person name="Gilroy R."/>
            <person name="Ravi A."/>
            <person name="Getino M."/>
            <person name="Pursley I."/>
            <person name="Horton D.L."/>
            <person name="Alikhan N.F."/>
            <person name="Baker D."/>
            <person name="Gharbi K."/>
            <person name="Hall N."/>
            <person name="Watson M."/>
            <person name="Adriaenssens E.M."/>
            <person name="Foster-Nyarko E."/>
            <person name="Jarju S."/>
            <person name="Secka A."/>
            <person name="Antonio M."/>
            <person name="Oren A."/>
            <person name="Chaudhuri R.R."/>
            <person name="La Ragione R."/>
            <person name="Hildebrand F."/>
            <person name="Pallen M.J."/>
        </authorList>
    </citation>
    <scope>NUCLEOTIDE SEQUENCE</scope>
    <source>
        <strain evidence="1">CHK176-22527</strain>
    </source>
</reference>
<accession>A0A9D1HDC6</accession>
<organism evidence="1 2">
    <name type="scientific">Candidatus Allocopromorpha excrementavium</name>
    <dbReference type="NCBI Taxonomy" id="2840741"/>
    <lineage>
        <taxon>Bacteria</taxon>
        <taxon>Bacillati</taxon>
        <taxon>Bacillota</taxon>
        <taxon>Clostridia</taxon>
        <taxon>Eubacteriales</taxon>
        <taxon>Eubacteriaceae</taxon>
        <taxon>Eubacteriaceae incertae sedis</taxon>
        <taxon>Candidatus Allocopromorpha</taxon>
    </lineage>
</organism>
<sequence>MNCFCASQNNTNDNCCRANDLCCFSGNLEDVTATPIYVQSVYDAVRFHLNGMKTVQGLRFTPALPCGCSISRVLDIRCKKVFDPSQAGDCDNLTLDMETGISGATFLNDSKGIVETIGPDGVPSEKIIFADTSNCDEDGCGTPIFGTQNVRMWGNIVVYMDLCICDNCGRESNMTVCAEVNIAKPSHPLVLTNFFELCMPSTSNSAFMPRLTELSNTGFTCRLATNNSGRDICISPNGDITANLIIGICVTMEKKITVPVQICVLSTGFAEAPLQENTSDFINCPGLFPDRNDGCCDASGNGYASGSCSQVQVCDTCPPQQNIDCGCGCGDYQQATPYNR</sequence>
<dbReference type="EMBL" id="DVLX01000095">
    <property type="protein sequence ID" value="HIU00151.1"/>
    <property type="molecule type" value="Genomic_DNA"/>
</dbReference>
<reference evidence="1" key="1">
    <citation type="submission" date="2020-10" db="EMBL/GenBank/DDBJ databases">
        <authorList>
            <person name="Gilroy R."/>
        </authorList>
    </citation>
    <scope>NUCLEOTIDE SEQUENCE</scope>
    <source>
        <strain evidence="1">CHK176-22527</strain>
    </source>
</reference>
<comment type="caution">
    <text evidence="1">The sequence shown here is derived from an EMBL/GenBank/DDBJ whole genome shotgun (WGS) entry which is preliminary data.</text>
</comment>
<proteinExistence type="predicted"/>